<gene>
    <name evidence="1" type="ORF">AMEX_G24079</name>
</gene>
<evidence type="ECO:0000313" key="2">
    <source>
        <dbReference type="Proteomes" id="UP000752171"/>
    </source>
</evidence>
<dbReference type="Proteomes" id="UP000752171">
    <property type="component" value="Unassembled WGS sequence"/>
</dbReference>
<organism evidence="1 2">
    <name type="scientific">Astyanax mexicanus</name>
    <name type="common">Blind cave fish</name>
    <name type="synonym">Astyanax fasciatus mexicanus</name>
    <dbReference type="NCBI Taxonomy" id="7994"/>
    <lineage>
        <taxon>Eukaryota</taxon>
        <taxon>Metazoa</taxon>
        <taxon>Chordata</taxon>
        <taxon>Craniata</taxon>
        <taxon>Vertebrata</taxon>
        <taxon>Euteleostomi</taxon>
        <taxon>Actinopterygii</taxon>
        <taxon>Neopterygii</taxon>
        <taxon>Teleostei</taxon>
        <taxon>Ostariophysi</taxon>
        <taxon>Characiformes</taxon>
        <taxon>Characoidei</taxon>
        <taxon>Acestrorhamphidae</taxon>
        <taxon>Acestrorhamphinae</taxon>
        <taxon>Astyanax</taxon>
    </lineage>
</organism>
<dbReference type="AlphaFoldDB" id="A0A8T2KUH8"/>
<proteinExistence type="predicted"/>
<name>A0A8T2KUH8_ASTMX</name>
<protein>
    <submittedName>
        <fullName evidence="1">Uncharacterized protein</fullName>
    </submittedName>
</protein>
<reference evidence="1 2" key="1">
    <citation type="submission" date="2021-07" db="EMBL/GenBank/DDBJ databases">
        <authorList>
            <person name="Imarazene B."/>
            <person name="Zahm M."/>
            <person name="Klopp C."/>
            <person name="Cabau C."/>
            <person name="Beille S."/>
            <person name="Jouanno E."/>
            <person name="Castinel A."/>
            <person name="Lluch J."/>
            <person name="Gil L."/>
            <person name="Kuchtly C."/>
            <person name="Lopez Roques C."/>
            <person name="Donnadieu C."/>
            <person name="Parrinello H."/>
            <person name="Journot L."/>
            <person name="Du K."/>
            <person name="Schartl M."/>
            <person name="Retaux S."/>
            <person name="Guiguen Y."/>
        </authorList>
    </citation>
    <scope>NUCLEOTIDE SEQUENCE [LARGE SCALE GENOMIC DNA]</scope>
    <source>
        <strain evidence="1">Pach_M1</strain>
        <tissue evidence="1">Testis</tissue>
    </source>
</reference>
<dbReference type="EMBL" id="JAICCE010000021">
    <property type="protein sequence ID" value="KAG9262317.1"/>
    <property type="molecule type" value="Genomic_DNA"/>
</dbReference>
<sequence length="83" mass="9197">MSLLAEFLAGGRTFYSPHRSFFRCFSEEVLGERQQANNPSGQRGRCSPAALCLLTASQQPCSQPAMLTYTHLLTFICSTATKY</sequence>
<evidence type="ECO:0000313" key="1">
    <source>
        <dbReference type="EMBL" id="KAG9262317.1"/>
    </source>
</evidence>
<accession>A0A8T2KUH8</accession>
<comment type="caution">
    <text evidence="1">The sequence shown here is derived from an EMBL/GenBank/DDBJ whole genome shotgun (WGS) entry which is preliminary data.</text>
</comment>